<evidence type="ECO:0000256" key="2">
    <source>
        <dbReference type="ARBA" id="ARBA00001946"/>
    </source>
</evidence>
<gene>
    <name evidence="5" type="ORF">IV203_034131</name>
</gene>
<dbReference type="PANTHER" id="PTHR11952:SF9">
    <property type="entry name" value="UDP-SUGAR PYROPHOSPHORYLASE"/>
    <property type="match status" value="1"/>
</dbReference>
<dbReference type="InterPro" id="IPR002618">
    <property type="entry name" value="UDPGP_fam"/>
</dbReference>
<dbReference type="InterPro" id="IPR039741">
    <property type="entry name" value="UDP-sugar_pyrophosphorylase"/>
</dbReference>
<organism evidence="5 6">
    <name type="scientific">Nitzschia inconspicua</name>
    <dbReference type="NCBI Taxonomy" id="303405"/>
    <lineage>
        <taxon>Eukaryota</taxon>
        <taxon>Sar</taxon>
        <taxon>Stramenopiles</taxon>
        <taxon>Ochrophyta</taxon>
        <taxon>Bacillariophyta</taxon>
        <taxon>Bacillariophyceae</taxon>
        <taxon>Bacillariophycidae</taxon>
        <taxon>Bacillariales</taxon>
        <taxon>Bacillariaceae</taxon>
        <taxon>Nitzschia</taxon>
    </lineage>
</organism>
<dbReference type="EMBL" id="JAGRRH010000002">
    <property type="protein sequence ID" value="KAG7373407.1"/>
    <property type="molecule type" value="Genomic_DNA"/>
</dbReference>
<name>A0A9K3Q6L2_9STRA</name>
<evidence type="ECO:0000313" key="5">
    <source>
        <dbReference type="EMBL" id="KAG7373407.1"/>
    </source>
</evidence>
<dbReference type="FunFam" id="2.160.10.30:FF:000001">
    <property type="entry name" value="UDP-sugar pyrophosphorylase"/>
    <property type="match status" value="1"/>
</dbReference>
<keyword evidence="3" id="KW-0808">Transferase</keyword>
<keyword evidence="6" id="KW-1185">Reference proteome</keyword>
<accession>A0A9K3Q6L2</accession>
<proteinExistence type="predicted"/>
<dbReference type="OrthoDB" id="532420at2759"/>
<keyword evidence="4" id="KW-0548">Nucleotidyltransferase</keyword>
<reference evidence="5" key="2">
    <citation type="submission" date="2021-04" db="EMBL/GenBank/DDBJ databases">
        <authorList>
            <person name="Podell S."/>
        </authorList>
    </citation>
    <scope>NUCLEOTIDE SEQUENCE</scope>
    <source>
        <strain evidence="5">Hildebrandi</strain>
    </source>
</reference>
<evidence type="ECO:0000313" key="6">
    <source>
        <dbReference type="Proteomes" id="UP000693970"/>
    </source>
</evidence>
<comment type="cofactor">
    <cofactor evidence="2">
        <name>Mg(2+)</name>
        <dbReference type="ChEBI" id="CHEBI:18420"/>
    </cofactor>
</comment>
<comment type="caution">
    <text evidence="5">The sequence shown here is derived from an EMBL/GenBank/DDBJ whole genome shotgun (WGS) entry which is preliminary data.</text>
</comment>
<dbReference type="PANTHER" id="PTHR11952">
    <property type="entry name" value="UDP- GLUCOSE PYROPHOSPHORYLASE"/>
    <property type="match status" value="1"/>
</dbReference>
<sequence>MPSTSLPDTVKASISDKEQLKLLQDLVTLGGQSHLLDAFSKTKDTSKLQTLAAQLVKLNKGYAEGGLLGYIKKAKKLLEDSKNGVNPLDGWIPSIPQGEKFDLGTDKYDSTEQEGIKLLGKVGFVLVAGGLGERLGYNGAKIGLPTESTTGTLYIQYYCEYIKALERKYVTSNGKYLPLCIMVSNDTKIPTMKLLKENKCFGLKRRQIYIVQQGDGVPALTDNDAHFALDDEGFKVVTKPHGHGDIHSLMYQEGVTKEWQDKLGIEYIVFFQDTNGLAFHTLPLMLGVSIQRNFIMNSLCVPRKAKQAIGGIARLTNSKTGQERTVNVEYNQLDPLLRSTEEFKDGDINDDTGFSPFPGNINQLVFQLDAYNKVLRRTKGFMPDFVNPKYKDESKTIFKKPTRLECMMQEFPTVLNADESKRVGFTQAAAEICFSPVKNAVADGVALQANGTPAGTAATGEADQYAAQRIFLRNIGVKIDDAKPVVYNGIQVIPGPAIVLKPDFACCPGELKVKFPTPEKVKISSQSTLVVRGSGVTIESLDLDGCLVVDVDRGETAVVRDLKVKNPGWVQRPVKDSKDEVIQMRGFIIDRKDAKYVEVHVDPNKSDADRVDDTSIAPESPYEVEGGMCGVNFGGSKKPDDSECSICTIS</sequence>
<dbReference type="GO" id="GO:0006048">
    <property type="term" value="P:UDP-N-acetylglucosamine biosynthetic process"/>
    <property type="evidence" value="ECO:0007669"/>
    <property type="project" value="TreeGrafter"/>
</dbReference>
<comment type="cofactor">
    <cofactor evidence="1">
        <name>Mn(2+)</name>
        <dbReference type="ChEBI" id="CHEBI:29035"/>
    </cofactor>
</comment>
<evidence type="ECO:0000256" key="1">
    <source>
        <dbReference type="ARBA" id="ARBA00001936"/>
    </source>
</evidence>
<dbReference type="GO" id="GO:0003977">
    <property type="term" value="F:UDP-N-acetylglucosamine diphosphorylase activity"/>
    <property type="evidence" value="ECO:0007669"/>
    <property type="project" value="TreeGrafter"/>
</dbReference>
<reference evidence="5" key="1">
    <citation type="journal article" date="2021" name="Sci. Rep.">
        <title>Diploid genomic architecture of Nitzschia inconspicua, an elite biomass production diatom.</title>
        <authorList>
            <person name="Oliver A."/>
            <person name="Podell S."/>
            <person name="Pinowska A."/>
            <person name="Traller J.C."/>
            <person name="Smith S.R."/>
            <person name="McClure R."/>
            <person name="Beliaev A."/>
            <person name="Bohutskyi P."/>
            <person name="Hill E.A."/>
            <person name="Rabines A."/>
            <person name="Zheng H."/>
            <person name="Allen L.Z."/>
            <person name="Kuo A."/>
            <person name="Grigoriev I.V."/>
            <person name="Allen A.E."/>
            <person name="Hazlebeck D."/>
            <person name="Allen E.E."/>
        </authorList>
    </citation>
    <scope>NUCLEOTIDE SEQUENCE</scope>
    <source>
        <strain evidence="5">Hildebrandi</strain>
    </source>
</reference>
<dbReference type="AlphaFoldDB" id="A0A9K3Q6L2"/>
<evidence type="ECO:0000256" key="4">
    <source>
        <dbReference type="ARBA" id="ARBA00022695"/>
    </source>
</evidence>
<evidence type="ECO:0000256" key="3">
    <source>
        <dbReference type="ARBA" id="ARBA00022679"/>
    </source>
</evidence>
<dbReference type="Proteomes" id="UP000693970">
    <property type="component" value="Unassembled WGS sequence"/>
</dbReference>
<dbReference type="Pfam" id="PF01704">
    <property type="entry name" value="UDPGP"/>
    <property type="match status" value="1"/>
</dbReference>
<protein>
    <submittedName>
        <fullName evidence="5">UDP-sugar pyrophosphorylase</fullName>
    </submittedName>
</protein>